<evidence type="ECO:0000259" key="8">
    <source>
        <dbReference type="PROSITE" id="PS51790"/>
    </source>
</evidence>
<evidence type="ECO:0000256" key="6">
    <source>
        <dbReference type="SAM" id="MobiDB-lite"/>
    </source>
</evidence>
<feature type="transmembrane region" description="Helical" evidence="7">
    <location>
        <begin position="38"/>
        <end position="55"/>
    </location>
</feature>
<dbReference type="InterPro" id="IPR011057">
    <property type="entry name" value="Mss4-like_sf"/>
</dbReference>
<feature type="region of interest" description="Disordered" evidence="6">
    <location>
        <begin position="78"/>
        <end position="99"/>
    </location>
</feature>
<protein>
    <recommendedName>
        <fullName evidence="2 5">Peptide-methionine (R)-S-oxide reductase</fullName>
        <ecNumber evidence="2 5">1.8.4.12</ecNumber>
    </recommendedName>
</protein>
<dbReference type="PROSITE" id="PS51790">
    <property type="entry name" value="MSRB"/>
    <property type="match status" value="1"/>
</dbReference>
<name>A0A7S4EH63_9STRA</name>
<evidence type="ECO:0000313" key="9">
    <source>
        <dbReference type="EMBL" id="CAE0713246.1"/>
    </source>
</evidence>
<comment type="cofactor">
    <cofactor evidence="5">
        <name>Zn(2+)</name>
        <dbReference type="ChEBI" id="CHEBI:29105"/>
    </cofactor>
    <text evidence="5">Binds 1 zinc ion per subunit.</text>
</comment>
<gene>
    <name evidence="9" type="ORF">PAUS00366_LOCUS5998</name>
</gene>
<dbReference type="Pfam" id="PF01641">
    <property type="entry name" value="SelR"/>
    <property type="match status" value="1"/>
</dbReference>
<reference evidence="9" key="1">
    <citation type="submission" date="2021-01" db="EMBL/GenBank/DDBJ databases">
        <authorList>
            <person name="Corre E."/>
            <person name="Pelletier E."/>
            <person name="Niang G."/>
            <person name="Scheremetjew M."/>
            <person name="Finn R."/>
            <person name="Kale V."/>
            <person name="Holt S."/>
            <person name="Cochrane G."/>
            <person name="Meng A."/>
            <person name="Brown T."/>
            <person name="Cohen L."/>
        </authorList>
    </citation>
    <scope>NUCLEOTIDE SEQUENCE</scope>
    <source>
        <strain evidence="9">10249 10 AB</strain>
    </source>
</reference>
<evidence type="ECO:0000256" key="7">
    <source>
        <dbReference type="SAM" id="Phobius"/>
    </source>
</evidence>
<comment type="similarity">
    <text evidence="1 5">Belongs to the MsrB Met sulfoxide reductase family.</text>
</comment>
<proteinExistence type="inferred from homology"/>
<dbReference type="PANTHER" id="PTHR10173:SF52">
    <property type="entry name" value="METHIONINE-R-SULFOXIDE REDUCTASE B1"/>
    <property type="match status" value="1"/>
</dbReference>
<keyword evidence="7" id="KW-0472">Membrane</keyword>
<dbReference type="GO" id="GO:0005737">
    <property type="term" value="C:cytoplasm"/>
    <property type="evidence" value="ECO:0007669"/>
    <property type="project" value="TreeGrafter"/>
</dbReference>
<dbReference type="Gene3D" id="2.170.150.20">
    <property type="entry name" value="Peptide methionine sulfoxide reductase"/>
    <property type="match status" value="1"/>
</dbReference>
<evidence type="ECO:0000256" key="4">
    <source>
        <dbReference type="ARBA" id="ARBA00048488"/>
    </source>
</evidence>
<keyword evidence="7" id="KW-0812">Transmembrane</keyword>
<dbReference type="GO" id="GO:0030091">
    <property type="term" value="P:protein repair"/>
    <property type="evidence" value="ECO:0007669"/>
    <property type="project" value="InterPro"/>
</dbReference>
<keyword evidence="3 5" id="KW-0560">Oxidoreductase</keyword>
<dbReference type="GO" id="GO:0046872">
    <property type="term" value="F:metal ion binding"/>
    <property type="evidence" value="ECO:0007669"/>
    <property type="project" value="UniProtKB-KW"/>
</dbReference>
<dbReference type="InterPro" id="IPR002579">
    <property type="entry name" value="Met_Sox_Rdtase_MsrB_dom"/>
</dbReference>
<dbReference type="EC" id="1.8.4.12" evidence="2 5"/>
<evidence type="ECO:0000256" key="1">
    <source>
        <dbReference type="ARBA" id="ARBA00007174"/>
    </source>
</evidence>
<dbReference type="GO" id="GO:0033743">
    <property type="term" value="F:peptide-methionine (R)-S-oxide reductase activity"/>
    <property type="evidence" value="ECO:0007669"/>
    <property type="project" value="UniProtKB-EC"/>
</dbReference>
<feature type="domain" description="MsrB" evidence="8">
    <location>
        <begin position="107"/>
        <end position="236"/>
    </location>
</feature>
<keyword evidence="5" id="KW-0862">Zinc</keyword>
<dbReference type="InterPro" id="IPR028427">
    <property type="entry name" value="Met_Sox_Rdtase_MsrB"/>
</dbReference>
<evidence type="ECO:0000256" key="3">
    <source>
        <dbReference type="ARBA" id="ARBA00023002"/>
    </source>
</evidence>
<dbReference type="AlphaFoldDB" id="A0A7S4EH63"/>
<keyword evidence="7" id="KW-1133">Transmembrane helix</keyword>
<dbReference type="GO" id="GO:0006979">
    <property type="term" value="P:response to oxidative stress"/>
    <property type="evidence" value="ECO:0007669"/>
    <property type="project" value="InterPro"/>
</dbReference>
<accession>A0A7S4EH63</accession>
<evidence type="ECO:0000256" key="5">
    <source>
        <dbReference type="RuleBase" id="RU365044"/>
    </source>
</evidence>
<keyword evidence="5" id="KW-0479">Metal-binding</keyword>
<dbReference type="EMBL" id="HBIX01007725">
    <property type="protein sequence ID" value="CAE0713246.1"/>
    <property type="molecule type" value="Transcribed_RNA"/>
</dbReference>
<comment type="catalytic activity">
    <reaction evidence="4 5">
        <text>L-methionyl-[protein] + [thioredoxin]-disulfide + H2O = L-methionyl-(R)-S-oxide-[protein] + [thioredoxin]-dithiol</text>
        <dbReference type="Rhea" id="RHEA:24164"/>
        <dbReference type="Rhea" id="RHEA-COMP:10698"/>
        <dbReference type="Rhea" id="RHEA-COMP:10700"/>
        <dbReference type="Rhea" id="RHEA-COMP:12313"/>
        <dbReference type="Rhea" id="RHEA-COMP:12314"/>
        <dbReference type="ChEBI" id="CHEBI:15377"/>
        <dbReference type="ChEBI" id="CHEBI:16044"/>
        <dbReference type="ChEBI" id="CHEBI:29950"/>
        <dbReference type="ChEBI" id="CHEBI:45764"/>
        <dbReference type="ChEBI" id="CHEBI:50058"/>
        <dbReference type="EC" id="1.8.4.12"/>
    </reaction>
</comment>
<sequence length="313" mass="34163">MDSYYPRRRTTIDVCGRQRTRTRVAGSLSSSISSYSKILVVSTILLGFLFLSSAVEAFQFHDVRQATAKHNHRFTFTSSSRLHSTPPPGGSTEQQQDPGVFPVVKSDQEWKEILTPDQYYILRKEGTETPGASVLNNVSVEKNGDADAGTFCCAGCQNPLFLASSKYDSGTGWPSFFAPVTASATSLNTDYKLIVPRTECVCSQCGGHLGHVFEDGPEPTGQRYCMNGAAMQFYRDSERPELAEQVSRMAMEDPFKLTPSQALPAALINVIIGGIFFNAFLSSGKSTPIDFLTLLPATYYGFLAAKSIAKLIA</sequence>
<dbReference type="NCBIfam" id="TIGR00357">
    <property type="entry name" value="peptide-methionine (R)-S-oxide reductase MsrB"/>
    <property type="match status" value="1"/>
</dbReference>
<organism evidence="9">
    <name type="scientific">Pseudo-nitzschia australis</name>
    <dbReference type="NCBI Taxonomy" id="44445"/>
    <lineage>
        <taxon>Eukaryota</taxon>
        <taxon>Sar</taxon>
        <taxon>Stramenopiles</taxon>
        <taxon>Ochrophyta</taxon>
        <taxon>Bacillariophyta</taxon>
        <taxon>Bacillariophyceae</taxon>
        <taxon>Bacillariophycidae</taxon>
        <taxon>Bacillariales</taxon>
        <taxon>Bacillariaceae</taxon>
        <taxon>Pseudo-nitzschia</taxon>
    </lineage>
</organism>
<dbReference type="SUPFAM" id="SSF51316">
    <property type="entry name" value="Mss4-like"/>
    <property type="match status" value="1"/>
</dbReference>
<dbReference type="PANTHER" id="PTHR10173">
    <property type="entry name" value="METHIONINE SULFOXIDE REDUCTASE"/>
    <property type="match status" value="1"/>
</dbReference>
<evidence type="ECO:0000256" key="2">
    <source>
        <dbReference type="ARBA" id="ARBA00012499"/>
    </source>
</evidence>